<evidence type="ECO:0000313" key="2">
    <source>
        <dbReference type="Proteomes" id="UP001620626"/>
    </source>
</evidence>
<dbReference type="Proteomes" id="UP001620626">
    <property type="component" value="Unassembled WGS sequence"/>
</dbReference>
<accession>A0ABD2KPQ7</accession>
<protein>
    <submittedName>
        <fullName evidence="1">Uncharacterized protein</fullName>
    </submittedName>
</protein>
<sequence>MLFGLAKRPSGLNQYEWRIPNEWRRLFELCMDNVNGLGCSYQNVRLRIGSCLATISSSDFKKALVEANGGDTITKDDSQLKHVTVEEVISRINAIVGLPNWENREYFVRQVAIAFYVSISSATHNSAKKLIDDYDANTALTIFRCAMARIKQKRHTAEVTPLLKAAERNFQFCQYGFFLQIRNNGLTN</sequence>
<keyword evidence="2" id="KW-1185">Reference proteome</keyword>
<dbReference type="AlphaFoldDB" id="A0ABD2KPQ7"/>
<comment type="caution">
    <text evidence="1">The sequence shown here is derived from an EMBL/GenBank/DDBJ whole genome shotgun (WGS) entry which is preliminary data.</text>
</comment>
<evidence type="ECO:0000313" key="1">
    <source>
        <dbReference type="EMBL" id="KAL3104575.1"/>
    </source>
</evidence>
<dbReference type="EMBL" id="JBICBT010000704">
    <property type="protein sequence ID" value="KAL3104575.1"/>
    <property type="molecule type" value="Genomic_DNA"/>
</dbReference>
<organism evidence="1 2">
    <name type="scientific">Heterodera trifolii</name>
    <dbReference type="NCBI Taxonomy" id="157864"/>
    <lineage>
        <taxon>Eukaryota</taxon>
        <taxon>Metazoa</taxon>
        <taxon>Ecdysozoa</taxon>
        <taxon>Nematoda</taxon>
        <taxon>Chromadorea</taxon>
        <taxon>Rhabditida</taxon>
        <taxon>Tylenchina</taxon>
        <taxon>Tylenchomorpha</taxon>
        <taxon>Tylenchoidea</taxon>
        <taxon>Heteroderidae</taxon>
        <taxon>Heteroderinae</taxon>
        <taxon>Heterodera</taxon>
    </lineage>
</organism>
<name>A0ABD2KPQ7_9BILA</name>
<proteinExistence type="predicted"/>
<reference evidence="1 2" key="1">
    <citation type="submission" date="2024-10" db="EMBL/GenBank/DDBJ databases">
        <authorList>
            <person name="Kim D."/>
        </authorList>
    </citation>
    <scope>NUCLEOTIDE SEQUENCE [LARGE SCALE GENOMIC DNA]</scope>
    <source>
        <strain evidence="1">BH-2024</strain>
    </source>
</reference>
<gene>
    <name evidence="1" type="ORF">niasHT_022286</name>
</gene>